<organism evidence="3 4">
    <name type="scientific">Xenopus laevis</name>
    <name type="common">African clawed frog</name>
    <dbReference type="NCBI Taxonomy" id="8355"/>
    <lineage>
        <taxon>Eukaryota</taxon>
        <taxon>Metazoa</taxon>
        <taxon>Chordata</taxon>
        <taxon>Craniata</taxon>
        <taxon>Vertebrata</taxon>
        <taxon>Euteleostomi</taxon>
        <taxon>Amphibia</taxon>
        <taxon>Batrachia</taxon>
        <taxon>Anura</taxon>
        <taxon>Pipoidea</taxon>
        <taxon>Pipidae</taxon>
        <taxon>Xenopodinae</taxon>
        <taxon>Xenopus</taxon>
        <taxon>Xenopus</taxon>
    </lineage>
</organism>
<proteinExistence type="predicted"/>
<keyword evidence="1" id="KW-0175">Coiled coil</keyword>
<evidence type="ECO:0000256" key="1">
    <source>
        <dbReference type="SAM" id="Coils"/>
    </source>
</evidence>
<evidence type="ECO:0000313" key="3">
    <source>
        <dbReference type="EMBL" id="OCT78958.1"/>
    </source>
</evidence>
<gene>
    <name evidence="3" type="ORF">XELAEV_18030048mg</name>
</gene>
<accession>A0A974CT83</accession>
<protein>
    <submittedName>
        <fullName evidence="3">Uncharacterized protein</fullName>
    </submittedName>
</protein>
<dbReference type="Proteomes" id="UP000694892">
    <property type="component" value="Chromosome 5S"/>
</dbReference>
<evidence type="ECO:0000256" key="2">
    <source>
        <dbReference type="SAM" id="MobiDB-lite"/>
    </source>
</evidence>
<feature type="region of interest" description="Disordered" evidence="2">
    <location>
        <begin position="181"/>
        <end position="242"/>
    </location>
</feature>
<dbReference type="EMBL" id="CM004475">
    <property type="protein sequence ID" value="OCT78958.1"/>
    <property type="molecule type" value="Genomic_DNA"/>
</dbReference>
<sequence>MYGVFSYSENDLSRISGIFGGSREFLAAPSVIGCKYEACNRKQIELQLHGLTLTEYLHVQRIPRGLRVNLQPTLFARNDEFKMKFAGILNKCSRDIMALNIEFIERELKEIEVELSTMHNTMSTVMSSDDLQQFQQKLDDLMQQYRNDVITRKKQKFDRDTADYERGMVYNWSQMIRGRERSRSGSSYRYAPQQFVDRPAQKEGSPFLSTGGNEPDEVNENKRDTRRRRERKQQPRRDVRNK</sequence>
<reference evidence="4" key="1">
    <citation type="journal article" date="2016" name="Nature">
        <title>Genome evolution in the allotetraploid frog Xenopus laevis.</title>
        <authorList>
            <person name="Session A.M."/>
            <person name="Uno Y."/>
            <person name="Kwon T."/>
            <person name="Chapman J.A."/>
            <person name="Toyoda A."/>
            <person name="Takahashi S."/>
            <person name="Fukui A."/>
            <person name="Hikosaka A."/>
            <person name="Suzuki A."/>
            <person name="Kondo M."/>
            <person name="van Heeringen S.J."/>
            <person name="Quigley I."/>
            <person name="Heinz S."/>
            <person name="Ogino H."/>
            <person name="Ochi H."/>
            <person name="Hellsten U."/>
            <person name="Lyons J.B."/>
            <person name="Simakov O."/>
            <person name="Putnam N."/>
            <person name="Stites J."/>
            <person name="Kuroki Y."/>
            <person name="Tanaka T."/>
            <person name="Michiue T."/>
            <person name="Watanabe M."/>
            <person name="Bogdanovic O."/>
            <person name="Lister R."/>
            <person name="Georgiou G."/>
            <person name="Paranjpe S.S."/>
            <person name="van Kruijsbergen I."/>
            <person name="Shu S."/>
            <person name="Carlson J."/>
            <person name="Kinoshita T."/>
            <person name="Ohta Y."/>
            <person name="Mawaribuchi S."/>
            <person name="Jenkins J."/>
            <person name="Grimwood J."/>
            <person name="Schmutz J."/>
            <person name="Mitros T."/>
            <person name="Mozaffari S.V."/>
            <person name="Suzuki Y."/>
            <person name="Haramoto Y."/>
            <person name="Yamamoto T.S."/>
            <person name="Takagi C."/>
            <person name="Heald R."/>
            <person name="Miller K."/>
            <person name="Haudenschild C."/>
            <person name="Kitzman J."/>
            <person name="Nakayama T."/>
            <person name="Izutsu Y."/>
            <person name="Robert J."/>
            <person name="Fortriede J."/>
            <person name="Burns K."/>
            <person name="Lotay V."/>
            <person name="Karimi K."/>
            <person name="Yasuoka Y."/>
            <person name="Dichmann D.S."/>
            <person name="Flajnik M.F."/>
            <person name="Houston D.W."/>
            <person name="Shendure J."/>
            <person name="DuPasquier L."/>
            <person name="Vize P.D."/>
            <person name="Zorn A.M."/>
            <person name="Ito M."/>
            <person name="Marcotte E.M."/>
            <person name="Wallingford J.B."/>
            <person name="Ito Y."/>
            <person name="Asashima M."/>
            <person name="Ueno N."/>
            <person name="Matsuda Y."/>
            <person name="Veenstra G.J."/>
            <person name="Fujiyama A."/>
            <person name="Harland R.M."/>
            <person name="Taira M."/>
            <person name="Rokhsar D.S."/>
        </authorList>
    </citation>
    <scope>NUCLEOTIDE SEQUENCE [LARGE SCALE GENOMIC DNA]</scope>
    <source>
        <strain evidence="4">J</strain>
    </source>
</reference>
<feature type="coiled-coil region" evidence="1">
    <location>
        <begin position="94"/>
        <end position="121"/>
    </location>
</feature>
<feature type="compositionally biased region" description="Basic and acidic residues" evidence="2">
    <location>
        <begin position="232"/>
        <end position="242"/>
    </location>
</feature>
<evidence type="ECO:0000313" key="4">
    <source>
        <dbReference type="Proteomes" id="UP000694892"/>
    </source>
</evidence>
<name>A0A974CT83_XENLA</name>
<dbReference type="AlphaFoldDB" id="A0A974CT83"/>